<feature type="compositionally biased region" description="Polar residues" evidence="4">
    <location>
        <begin position="544"/>
        <end position="555"/>
    </location>
</feature>
<protein>
    <submittedName>
        <fullName evidence="6">Type I restriction endonuclease subunit S</fullName>
    </submittedName>
</protein>
<sequence length="555" mass="60121">MHKHMGSQCAGRRSAHNRNLAASALRCTGGLNCQNEPMTVVDEPSKNDTEQLPVGWVRTTLGNVGVVSSGGTPPAADESNFGGAIPWITPADLTGYKEKFITGGRRNLSEQGYKASSATIVDTGSVLFSSRAPIGYVALARNPISTNQGFKNLTPYSGISSDYLYHYLKSAKQLAQSYASGTTFLELSGAKFASLPLPLPPLPEQRRIVTKIEELFSKLDAGVAELKRTQVLLKRYRQSLLHAAVTGQLSRTWRETQTGELEDAGELLARILDERRAKWKASGKKGKYVEPKGPDVSGLPELPQGWVWTNLGQTFEVGVGATPSRAQSHFWGGNIPWVSSGEVAFCNIKKTRETITEAGYAASSTKLHPIGTVLIGMIGEGKTRGQVAILNIEACNNQNSAAIRVSETPILPEYIYYFLTSQYEESRRAASGGNQLALNKSRVEVMKYPLPPLSEQAQIVTEVERRLSILDNMQATVSAELRRAESTRQSILHRAFSGQLVPQDSSDEPASILLERIKAEKVAAGTAAIRGQGKRGRKPKGAANQETLLASGAEN</sequence>
<dbReference type="EMBL" id="CP034183">
    <property type="protein sequence ID" value="AZI43432.1"/>
    <property type="molecule type" value="Genomic_DNA"/>
</dbReference>
<dbReference type="CDD" id="cd17247">
    <property type="entry name" value="RMtype1_S_Eco2747I-TRD2-CR2_like"/>
    <property type="match status" value="1"/>
</dbReference>
<dbReference type="InterPro" id="IPR051212">
    <property type="entry name" value="Type-I_RE_S_subunit"/>
</dbReference>
<gene>
    <name evidence="6" type="ORF">EHF33_12310</name>
</gene>
<evidence type="ECO:0000256" key="2">
    <source>
        <dbReference type="ARBA" id="ARBA00022747"/>
    </source>
</evidence>
<dbReference type="GO" id="GO:0003677">
    <property type="term" value="F:DNA binding"/>
    <property type="evidence" value="ECO:0007669"/>
    <property type="project" value="UniProtKB-KW"/>
</dbReference>
<dbReference type="Pfam" id="PF01420">
    <property type="entry name" value="Methylase_S"/>
    <property type="match status" value="2"/>
</dbReference>
<proteinExistence type="inferred from homology"/>
<dbReference type="KEGG" id="dph:EHF33_12310"/>
<keyword evidence="6" id="KW-0540">Nuclease</keyword>
<feature type="domain" description="Type I restriction modification DNA specificity" evidence="5">
    <location>
        <begin position="53"/>
        <end position="217"/>
    </location>
</feature>
<keyword evidence="7" id="KW-1185">Reference proteome</keyword>
<keyword evidence="6" id="KW-0378">Hydrolase</keyword>
<comment type="similarity">
    <text evidence="1">Belongs to the type-I restriction system S methylase family.</text>
</comment>
<dbReference type="Proteomes" id="UP000276417">
    <property type="component" value="Chromosome 1"/>
</dbReference>
<feature type="region of interest" description="Disordered" evidence="4">
    <location>
        <begin position="527"/>
        <end position="555"/>
    </location>
</feature>
<organism evidence="6 7">
    <name type="scientific">Deinococcus psychrotolerans</name>
    <dbReference type="NCBI Taxonomy" id="2489213"/>
    <lineage>
        <taxon>Bacteria</taxon>
        <taxon>Thermotogati</taxon>
        <taxon>Deinococcota</taxon>
        <taxon>Deinococci</taxon>
        <taxon>Deinococcales</taxon>
        <taxon>Deinococcaceae</taxon>
        <taxon>Deinococcus</taxon>
    </lineage>
</organism>
<reference evidence="6 7" key="1">
    <citation type="submission" date="2018-11" db="EMBL/GenBank/DDBJ databases">
        <title>Deinococcus shelandsis sp. nov., isolated from South Shetland Islands soil of Antarctica.</title>
        <authorList>
            <person name="Tian J."/>
        </authorList>
    </citation>
    <scope>NUCLEOTIDE SEQUENCE [LARGE SCALE GENOMIC DNA]</scope>
    <source>
        <strain evidence="6 7">S14-83T</strain>
    </source>
</reference>
<dbReference type="OrthoDB" id="9811611at2"/>
<dbReference type="AlphaFoldDB" id="A0A3G8YDN1"/>
<evidence type="ECO:0000259" key="5">
    <source>
        <dbReference type="Pfam" id="PF01420"/>
    </source>
</evidence>
<dbReference type="InterPro" id="IPR044946">
    <property type="entry name" value="Restrct_endonuc_typeI_TRD_sf"/>
</dbReference>
<keyword evidence="6" id="KW-0255">Endonuclease</keyword>
<dbReference type="SUPFAM" id="SSF116734">
    <property type="entry name" value="DNA methylase specificity domain"/>
    <property type="match status" value="2"/>
</dbReference>
<evidence type="ECO:0000256" key="4">
    <source>
        <dbReference type="SAM" id="MobiDB-lite"/>
    </source>
</evidence>
<dbReference type="GO" id="GO:0004519">
    <property type="term" value="F:endonuclease activity"/>
    <property type="evidence" value="ECO:0007669"/>
    <property type="project" value="UniProtKB-KW"/>
</dbReference>
<evidence type="ECO:0000313" key="7">
    <source>
        <dbReference type="Proteomes" id="UP000276417"/>
    </source>
</evidence>
<name>A0A3G8YDN1_9DEIO</name>
<feature type="domain" description="Type I restriction modification DNA specificity" evidence="5">
    <location>
        <begin position="303"/>
        <end position="462"/>
    </location>
</feature>
<dbReference type="GO" id="GO:0009307">
    <property type="term" value="P:DNA restriction-modification system"/>
    <property type="evidence" value="ECO:0007669"/>
    <property type="project" value="UniProtKB-KW"/>
</dbReference>
<keyword evidence="3" id="KW-0238">DNA-binding</keyword>
<dbReference type="PANTHER" id="PTHR43140:SF1">
    <property type="entry name" value="TYPE I RESTRICTION ENZYME ECOKI SPECIFICITY SUBUNIT"/>
    <property type="match status" value="1"/>
</dbReference>
<evidence type="ECO:0000313" key="6">
    <source>
        <dbReference type="EMBL" id="AZI43432.1"/>
    </source>
</evidence>
<evidence type="ECO:0000256" key="1">
    <source>
        <dbReference type="ARBA" id="ARBA00010923"/>
    </source>
</evidence>
<accession>A0A3G8YDN1</accession>
<dbReference type="PANTHER" id="PTHR43140">
    <property type="entry name" value="TYPE-1 RESTRICTION ENZYME ECOKI SPECIFICITY PROTEIN"/>
    <property type="match status" value="1"/>
</dbReference>
<evidence type="ECO:0000256" key="3">
    <source>
        <dbReference type="ARBA" id="ARBA00023125"/>
    </source>
</evidence>
<dbReference type="InterPro" id="IPR000055">
    <property type="entry name" value="Restrct_endonuc_typeI_TRD"/>
</dbReference>
<dbReference type="REBASE" id="284266">
    <property type="entry name" value="S.Dsp1483ORF12295P"/>
</dbReference>
<keyword evidence="2" id="KW-0680">Restriction system</keyword>
<dbReference type="Gene3D" id="3.90.220.20">
    <property type="entry name" value="DNA methylase specificity domains"/>
    <property type="match status" value="2"/>
</dbReference>
<dbReference type="CDD" id="cd17273">
    <property type="entry name" value="RMtype1_S_EcoJA69PI-TRD1-CR1_like"/>
    <property type="match status" value="1"/>
</dbReference>